<evidence type="ECO:0000313" key="2">
    <source>
        <dbReference type="Proteomes" id="UP000075604"/>
    </source>
</evidence>
<organism evidence="1 2">
    <name type="scientific">Sorangium cellulosum</name>
    <name type="common">Polyangium cellulosum</name>
    <dbReference type="NCBI Taxonomy" id="56"/>
    <lineage>
        <taxon>Bacteria</taxon>
        <taxon>Pseudomonadati</taxon>
        <taxon>Myxococcota</taxon>
        <taxon>Polyangia</taxon>
        <taxon>Polyangiales</taxon>
        <taxon>Polyangiaceae</taxon>
        <taxon>Sorangium</taxon>
    </lineage>
</organism>
<name>A0A150P9A3_SORCE</name>
<comment type="caution">
    <text evidence="1">The sequence shown here is derived from an EMBL/GenBank/DDBJ whole genome shotgun (WGS) entry which is preliminary data.</text>
</comment>
<dbReference type="AlphaFoldDB" id="A0A150P9A3"/>
<sequence>MRSTRAMSGAGGAGGTCGTSKNAFAGRARRWRRAVLGTLALSALAAPAISSGCVAGFDPPSLVNGLRVFAVVADVAPTEAHPDASSSYAYPGAQVTFKIHYQDGLGGPEEGSRPVSVYWFGGCENPVGDDYYGCYPQLAELAPEIAAWAEQLETNPNAPLPELNGVPIGIFSDTYTITISDTILDGREAPATGGPRFGSAYVFFVACTGQLRAVEDQGTGRAGTFPVACFDADGRRLGPDSFVPGYTQVYVFEDSRANENPEMRGLTFDGDEMSEDFAAIPTVDRCPIDRDERRDTGCSAEDPFTACTTHAIDAIIPPEVAEDDPDAKQKALKEIVWINYFADMGDLDGGIKLVSDAAEGYLDDHAVTWIPPSEPGIATITAVLRDARGGSSVVQRLVRVK</sequence>
<dbReference type="EMBL" id="JELX01003424">
    <property type="protein sequence ID" value="KYF52257.1"/>
    <property type="molecule type" value="Genomic_DNA"/>
</dbReference>
<evidence type="ECO:0000313" key="1">
    <source>
        <dbReference type="EMBL" id="KYF52257.1"/>
    </source>
</evidence>
<protein>
    <submittedName>
        <fullName evidence="1">Uncharacterized protein</fullName>
    </submittedName>
</protein>
<reference evidence="1 2" key="1">
    <citation type="submission" date="2014-02" db="EMBL/GenBank/DDBJ databases">
        <title>The small core and large imbalanced accessory genome model reveals a collaborative survival strategy of Sorangium cellulosum strains in nature.</title>
        <authorList>
            <person name="Han K."/>
            <person name="Peng R."/>
            <person name="Blom J."/>
            <person name="Li Y.-Z."/>
        </authorList>
    </citation>
    <scope>NUCLEOTIDE SEQUENCE [LARGE SCALE GENOMIC DNA]</scope>
    <source>
        <strain evidence="1 2">So0157-18</strain>
    </source>
</reference>
<gene>
    <name evidence="1" type="ORF">BE04_14540</name>
</gene>
<proteinExistence type="predicted"/>
<dbReference type="Proteomes" id="UP000075604">
    <property type="component" value="Unassembled WGS sequence"/>
</dbReference>
<accession>A0A150P9A3</accession>